<feature type="domain" description="Carbohydrate kinase FGGY C-terminal" evidence="12">
    <location>
        <begin position="264"/>
        <end position="444"/>
    </location>
</feature>
<evidence type="ECO:0000259" key="12">
    <source>
        <dbReference type="Pfam" id="PF02782"/>
    </source>
</evidence>
<dbReference type="InterPro" id="IPR000577">
    <property type="entry name" value="Carb_kinase_FGGY"/>
</dbReference>
<dbReference type="InterPro" id="IPR018485">
    <property type="entry name" value="FGGY_C"/>
</dbReference>
<keyword evidence="4 8" id="KW-0547">Nucleotide-binding</keyword>
<dbReference type="Gene3D" id="3.30.420.40">
    <property type="match status" value="2"/>
</dbReference>
<evidence type="ECO:0000259" key="11">
    <source>
        <dbReference type="Pfam" id="PF00370"/>
    </source>
</evidence>
<evidence type="ECO:0000256" key="5">
    <source>
        <dbReference type="ARBA" id="ARBA00022777"/>
    </source>
</evidence>
<dbReference type="Pfam" id="PF02782">
    <property type="entry name" value="FGGY_C"/>
    <property type="match status" value="1"/>
</dbReference>
<keyword evidence="7 8" id="KW-0119">Carbohydrate metabolism</keyword>
<evidence type="ECO:0000256" key="9">
    <source>
        <dbReference type="RuleBase" id="RU003733"/>
    </source>
</evidence>
<dbReference type="PANTHER" id="PTHR43095:SF5">
    <property type="entry name" value="XYLULOSE KINASE"/>
    <property type="match status" value="1"/>
</dbReference>
<dbReference type="RefSeq" id="WP_264981876.1">
    <property type="nucleotide sequence ID" value="NZ_AP026708.1"/>
</dbReference>
<comment type="catalytic activity">
    <reaction evidence="8 10">
        <text>D-xylulose + ATP = D-xylulose 5-phosphate + ADP + H(+)</text>
        <dbReference type="Rhea" id="RHEA:10964"/>
        <dbReference type="ChEBI" id="CHEBI:15378"/>
        <dbReference type="ChEBI" id="CHEBI:17140"/>
        <dbReference type="ChEBI" id="CHEBI:30616"/>
        <dbReference type="ChEBI" id="CHEBI:57737"/>
        <dbReference type="ChEBI" id="CHEBI:456216"/>
        <dbReference type="EC" id="2.7.1.17"/>
    </reaction>
</comment>
<dbReference type="EC" id="2.7.1.17" evidence="8 10"/>
<dbReference type="PIRSF" id="PIRSF000538">
    <property type="entry name" value="GlpK"/>
    <property type="match status" value="1"/>
</dbReference>
<organism evidence="13 14">
    <name type="scientific">Pseudodesulfovibrio portus</name>
    <dbReference type="NCBI Taxonomy" id="231439"/>
    <lineage>
        <taxon>Bacteria</taxon>
        <taxon>Pseudomonadati</taxon>
        <taxon>Thermodesulfobacteriota</taxon>
        <taxon>Desulfovibrionia</taxon>
        <taxon>Desulfovibrionales</taxon>
        <taxon>Desulfovibrionaceae</taxon>
    </lineage>
</organism>
<feature type="site" description="Important for activity" evidence="8">
    <location>
        <position position="9"/>
    </location>
</feature>
<name>A0ABM8AU04_9BACT</name>
<evidence type="ECO:0000256" key="1">
    <source>
        <dbReference type="ARBA" id="ARBA00009156"/>
    </source>
</evidence>
<dbReference type="EMBL" id="AP026708">
    <property type="protein sequence ID" value="BDQ34984.1"/>
    <property type="molecule type" value="Genomic_DNA"/>
</dbReference>
<evidence type="ECO:0000256" key="10">
    <source>
        <dbReference type="RuleBase" id="RU364073"/>
    </source>
</evidence>
<dbReference type="Pfam" id="PF00370">
    <property type="entry name" value="FGGY_N"/>
    <property type="match status" value="1"/>
</dbReference>
<reference evidence="13" key="1">
    <citation type="submission" date="2022-08" db="EMBL/GenBank/DDBJ databases">
        <title>Genome Sequence of the sulphate-reducing bacterium, Pseudodesulfovibrio portus JCM14722.</title>
        <authorList>
            <person name="Kondo R."/>
            <person name="Kataoka T."/>
        </authorList>
    </citation>
    <scope>NUCLEOTIDE SEQUENCE</scope>
    <source>
        <strain evidence="13">JCM 14722</strain>
    </source>
</reference>
<evidence type="ECO:0000256" key="7">
    <source>
        <dbReference type="ARBA" id="ARBA00023277"/>
    </source>
</evidence>
<keyword evidence="2 8" id="KW-0859">Xylose metabolism</keyword>
<proteinExistence type="inferred from homology"/>
<accession>A0ABM8AU04</accession>
<comment type="function">
    <text evidence="8">Catalyzes the phosphorylation of D-xylulose to D-xylulose 5-phosphate.</text>
</comment>
<feature type="domain" description="Carbohydrate kinase FGGY N-terminal" evidence="11">
    <location>
        <begin position="4"/>
        <end position="253"/>
    </location>
</feature>
<evidence type="ECO:0000256" key="3">
    <source>
        <dbReference type="ARBA" id="ARBA00022679"/>
    </source>
</evidence>
<evidence type="ECO:0000256" key="6">
    <source>
        <dbReference type="ARBA" id="ARBA00022840"/>
    </source>
</evidence>
<feature type="active site" description="Proton acceptor" evidence="8">
    <location>
        <position position="246"/>
    </location>
</feature>
<dbReference type="HAMAP" id="MF_02220">
    <property type="entry name" value="XylB"/>
    <property type="match status" value="1"/>
</dbReference>
<feature type="binding site" evidence="8">
    <location>
        <begin position="83"/>
        <end position="84"/>
    </location>
    <ligand>
        <name>substrate</name>
    </ligand>
</feature>
<dbReference type="InterPro" id="IPR018483">
    <property type="entry name" value="Carb_kinase_FGGY_CS"/>
</dbReference>
<evidence type="ECO:0000256" key="4">
    <source>
        <dbReference type="ARBA" id="ARBA00022741"/>
    </source>
</evidence>
<comment type="similarity">
    <text evidence="1 8 9">Belongs to the FGGY kinase family.</text>
</comment>
<keyword evidence="14" id="KW-1185">Reference proteome</keyword>
<evidence type="ECO:0000313" key="14">
    <source>
        <dbReference type="Proteomes" id="UP001061361"/>
    </source>
</evidence>
<dbReference type="PROSITE" id="PS00445">
    <property type="entry name" value="FGGY_KINASES_2"/>
    <property type="match status" value="1"/>
</dbReference>
<protein>
    <recommendedName>
        <fullName evidence="8 10">Xylulose kinase</fullName>
        <shortName evidence="8 10">Xylulokinase</shortName>
        <ecNumber evidence="8 10">2.7.1.17</ecNumber>
    </recommendedName>
</protein>
<dbReference type="InterPro" id="IPR006000">
    <property type="entry name" value="Xylulokinase"/>
</dbReference>
<dbReference type="PROSITE" id="PS00933">
    <property type="entry name" value="FGGY_KINASES_1"/>
    <property type="match status" value="1"/>
</dbReference>
<dbReference type="SUPFAM" id="SSF53067">
    <property type="entry name" value="Actin-like ATPase domain"/>
    <property type="match status" value="2"/>
</dbReference>
<gene>
    <name evidence="8 10 13" type="primary">xylB</name>
    <name evidence="13" type="ORF">JCM14722_25260</name>
</gene>
<dbReference type="InterPro" id="IPR050406">
    <property type="entry name" value="FGGY_Carb_Kinase"/>
</dbReference>
<keyword evidence="3 8" id="KW-0808">Transferase</keyword>
<evidence type="ECO:0000256" key="8">
    <source>
        <dbReference type="HAMAP-Rule" id="MF_02220"/>
    </source>
</evidence>
<dbReference type="Proteomes" id="UP001061361">
    <property type="component" value="Chromosome"/>
</dbReference>
<dbReference type="InterPro" id="IPR043129">
    <property type="entry name" value="ATPase_NBD"/>
</dbReference>
<evidence type="ECO:0000256" key="2">
    <source>
        <dbReference type="ARBA" id="ARBA00022629"/>
    </source>
</evidence>
<dbReference type="InterPro" id="IPR018484">
    <property type="entry name" value="FGGY_N"/>
</dbReference>
<dbReference type="CDD" id="cd07809">
    <property type="entry name" value="ASKHA_NBD_FGGY_BaXK-like"/>
    <property type="match status" value="1"/>
</dbReference>
<keyword evidence="5 8" id="KW-0418">Kinase</keyword>
<sequence length="501" mass="53206">MSELYIGIDSGTQGTKGVILDGESGDILDEAYAPHGLLEDNAGMREQHPSWWLTACHAVISRLISGPRVDPSLVRGIGVSGQQHGFVPLDAAGEVIRPAKLWCDTATTAQCAAITERMGGPEAVMNAIGNSVAAGFTASKVVWLKDNEPENYDRLATILLPHDYINFWLTGERRTECGDASGTAFFDVKRRAWSGELLDAMDPSGKLTACLPELIESDQPVGVVRPELAGEFGFADDVLVSSGGGDNMMAAIGTGNVVPGQVTASLGTSGTIYAYSETPVVDPRGELAAFCSSSGGWLPLVCTMNVTVATELTRNLLELSTSRLNEMAESAGPGSGGLLLLPYFNGERTPALPGATASLHGMNSTNYTPQNMCRAAMEGATFGLRYGMDVMQRLGLEPSEIRLVGGGARSALWRQIVADILGCPVLRPRVEEAGALGAAIQAVWCVKTDRGERVSLPELAARYVTMDLTGGAEPDSARKGLYEDIYGRYLLLDKALRSMNE</sequence>
<keyword evidence="6 8" id="KW-0067">ATP-binding</keyword>
<dbReference type="NCBIfam" id="TIGR01312">
    <property type="entry name" value="XylB"/>
    <property type="match status" value="1"/>
</dbReference>
<evidence type="ECO:0000313" key="13">
    <source>
        <dbReference type="EMBL" id="BDQ34984.1"/>
    </source>
</evidence>
<dbReference type="PANTHER" id="PTHR43095">
    <property type="entry name" value="SUGAR KINASE"/>
    <property type="match status" value="1"/>
</dbReference>